<accession>A0ABQ4WLL9</accession>
<keyword evidence="2" id="KW-1185">Reference proteome</keyword>
<protein>
    <submittedName>
        <fullName evidence="1">Uncharacterized protein</fullName>
    </submittedName>
</protein>
<proteinExistence type="predicted"/>
<name>A0ABQ4WLL9_9ASTR</name>
<reference evidence="1" key="1">
    <citation type="journal article" date="2022" name="Int. J. Mol. Sci.">
        <title>Draft Genome of Tanacetum Coccineum: Genomic Comparison of Closely Related Tanacetum-Family Plants.</title>
        <authorList>
            <person name="Yamashiro T."/>
            <person name="Shiraishi A."/>
            <person name="Nakayama K."/>
            <person name="Satake H."/>
        </authorList>
    </citation>
    <scope>NUCLEOTIDE SEQUENCE</scope>
</reference>
<evidence type="ECO:0000313" key="2">
    <source>
        <dbReference type="Proteomes" id="UP001151760"/>
    </source>
</evidence>
<sequence>MMGEMSVGVPTFDGRGGGSVGIGLEIMTMVVGRGRGDGSDDVDGDEVMKMVRVACRGDGGDESQGGVVRRLWWRRRWGRGDEVVAGGLGVGVAGVWPESGRKNRRRRKMRGAGGEYMCVLGFDKNE</sequence>
<dbReference type="EMBL" id="BQNB010008750">
    <property type="protein sequence ID" value="GJS53799.1"/>
    <property type="molecule type" value="Genomic_DNA"/>
</dbReference>
<gene>
    <name evidence="1" type="ORF">Tco_0627161</name>
</gene>
<comment type="caution">
    <text evidence="1">The sequence shown here is derived from an EMBL/GenBank/DDBJ whole genome shotgun (WGS) entry which is preliminary data.</text>
</comment>
<organism evidence="1 2">
    <name type="scientific">Tanacetum coccineum</name>
    <dbReference type="NCBI Taxonomy" id="301880"/>
    <lineage>
        <taxon>Eukaryota</taxon>
        <taxon>Viridiplantae</taxon>
        <taxon>Streptophyta</taxon>
        <taxon>Embryophyta</taxon>
        <taxon>Tracheophyta</taxon>
        <taxon>Spermatophyta</taxon>
        <taxon>Magnoliopsida</taxon>
        <taxon>eudicotyledons</taxon>
        <taxon>Gunneridae</taxon>
        <taxon>Pentapetalae</taxon>
        <taxon>asterids</taxon>
        <taxon>campanulids</taxon>
        <taxon>Asterales</taxon>
        <taxon>Asteraceae</taxon>
        <taxon>Asteroideae</taxon>
        <taxon>Anthemideae</taxon>
        <taxon>Anthemidinae</taxon>
        <taxon>Tanacetum</taxon>
    </lineage>
</organism>
<reference evidence="1" key="2">
    <citation type="submission" date="2022-01" db="EMBL/GenBank/DDBJ databases">
        <authorList>
            <person name="Yamashiro T."/>
            <person name="Shiraishi A."/>
            <person name="Satake H."/>
            <person name="Nakayama K."/>
        </authorList>
    </citation>
    <scope>NUCLEOTIDE SEQUENCE</scope>
</reference>
<dbReference type="Proteomes" id="UP001151760">
    <property type="component" value="Unassembled WGS sequence"/>
</dbReference>
<evidence type="ECO:0000313" key="1">
    <source>
        <dbReference type="EMBL" id="GJS53799.1"/>
    </source>
</evidence>